<keyword evidence="2" id="KW-0560">Oxidoreductase</keyword>
<evidence type="ECO:0000256" key="2">
    <source>
        <dbReference type="ARBA" id="ARBA00023002"/>
    </source>
</evidence>
<evidence type="ECO:0000313" key="4">
    <source>
        <dbReference type="Proteomes" id="UP000077519"/>
    </source>
</evidence>
<gene>
    <name evidence="3" type="ORF">A3K89_07100</name>
</gene>
<comment type="similarity">
    <text evidence="1">Belongs to the short-chain dehydrogenases/reductases (SDR) family.</text>
</comment>
<keyword evidence="4" id="KW-1185">Reference proteome</keyword>
<dbReference type="PANTHER" id="PTHR43943">
    <property type="entry name" value="DEHYDROGENASE/REDUCTASE (SDR FAMILY) MEMBER 4"/>
    <property type="match status" value="1"/>
</dbReference>
<accession>A0A177YAM2</accession>
<sequence length="253" mass="25160">MDLGLAGKRALVSGASRGIGLSIARTLLAEGASVGICARGEEHLSDVAAELSGAGTVFHKAVDVGDAAAVASFVDDAAAALGGIDIVVVNASAATGKGPQAWLNSFNVDLMSLVNFIEAATPHLETSDAASVVTISTTSALEAGPITTANSYGALKAAVLQHSSAQARALGPKGIRVNAVSPGPIFFEGGAWDTIQSSRPALYEAALASASLGKLGAAEDVANAVSFLASPAAGHITGTNLVVDGGFTNRFDF</sequence>
<dbReference type="RefSeq" id="WP_068428159.1">
    <property type="nucleotide sequence ID" value="NZ_LVHI01000023.1"/>
</dbReference>
<comment type="caution">
    <text evidence="3">The sequence shown here is derived from an EMBL/GenBank/DDBJ whole genome shotgun (WGS) entry which is preliminary data.</text>
</comment>
<dbReference type="EMBL" id="LVHI01000023">
    <property type="protein sequence ID" value="OAK52576.1"/>
    <property type="molecule type" value="Genomic_DNA"/>
</dbReference>
<dbReference type="InterPro" id="IPR002347">
    <property type="entry name" value="SDR_fam"/>
</dbReference>
<evidence type="ECO:0000313" key="3">
    <source>
        <dbReference type="EMBL" id="OAK52576.1"/>
    </source>
</evidence>
<dbReference type="Gene3D" id="3.40.50.720">
    <property type="entry name" value="NAD(P)-binding Rossmann-like Domain"/>
    <property type="match status" value="1"/>
</dbReference>
<evidence type="ECO:0000256" key="1">
    <source>
        <dbReference type="ARBA" id="ARBA00006484"/>
    </source>
</evidence>
<dbReference type="SUPFAM" id="SSF51735">
    <property type="entry name" value="NAD(P)-binding Rossmann-fold domains"/>
    <property type="match status" value="1"/>
</dbReference>
<reference evidence="3 4" key="1">
    <citation type="submission" date="2016-03" db="EMBL/GenBank/DDBJ databases">
        <title>Genome sequence of Rhodococcus kyotonensis KB10.</title>
        <authorList>
            <person name="Jeong H."/>
            <person name="Hong C.E."/>
            <person name="Jo S.H."/>
            <person name="Park J.M."/>
        </authorList>
    </citation>
    <scope>NUCLEOTIDE SEQUENCE [LARGE SCALE GENOMIC DNA]</scope>
    <source>
        <strain evidence="3 4">KB10</strain>
    </source>
</reference>
<dbReference type="PRINTS" id="PR00081">
    <property type="entry name" value="GDHRDH"/>
</dbReference>
<organism evidence="3 4">
    <name type="scientific">Rhodococcoides kyotonense</name>
    <dbReference type="NCBI Taxonomy" id="398843"/>
    <lineage>
        <taxon>Bacteria</taxon>
        <taxon>Bacillati</taxon>
        <taxon>Actinomycetota</taxon>
        <taxon>Actinomycetes</taxon>
        <taxon>Mycobacteriales</taxon>
        <taxon>Nocardiaceae</taxon>
        <taxon>Rhodococcoides</taxon>
    </lineage>
</organism>
<dbReference type="Pfam" id="PF13561">
    <property type="entry name" value="adh_short_C2"/>
    <property type="match status" value="1"/>
</dbReference>
<name>A0A177YAM2_9NOCA</name>
<dbReference type="GO" id="GO:0016491">
    <property type="term" value="F:oxidoreductase activity"/>
    <property type="evidence" value="ECO:0007669"/>
    <property type="project" value="UniProtKB-KW"/>
</dbReference>
<dbReference type="FunFam" id="3.40.50.720:FF:000084">
    <property type="entry name" value="Short-chain dehydrogenase reductase"/>
    <property type="match status" value="1"/>
</dbReference>
<dbReference type="InterPro" id="IPR036291">
    <property type="entry name" value="NAD(P)-bd_dom_sf"/>
</dbReference>
<dbReference type="Proteomes" id="UP000077519">
    <property type="component" value="Unassembled WGS sequence"/>
</dbReference>
<proteinExistence type="inferred from homology"/>
<dbReference type="AlphaFoldDB" id="A0A177YAM2"/>
<protein>
    <submittedName>
        <fullName evidence="3">3-ketoacyl-ACP reductase</fullName>
    </submittedName>
</protein>
<dbReference type="PANTHER" id="PTHR43943:SF17">
    <property type="entry name" value="3-PHENYLPROPIONATE-DIHYDRODIOL_CINNAMIC ACID-DIHYDRODIOL DEHYDROGENASE"/>
    <property type="match status" value="1"/>
</dbReference>